<feature type="domain" description="Heterokaryon incompatibility" evidence="2">
    <location>
        <begin position="1"/>
        <end position="94"/>
    </location>
</feature>
<dbReference type="AlphaFoldDB" id="A0AAD6MY84"/>
<dbReference type="Proteomes" id="UP001215712">
    <property type="component" value="Unassembled WGS sequence"/>
</dbReference>
<dbReference type="PANTHER" id="PTHR33112:SF16">
    <property type="entry name" value="HETEROKARYON INCOMPATIBILITY DOMAIN-CONTAINING PROTEIN"/>
    <property type="match status" value="1"/>
</dbReference>
<gene>
    <name evidence="3" type="ORF">N7493_004223</name>
</gene>
<accession>A0AAD6MY84</accession>
<dbReference type="PANTHER" id="PTHR33112">
    <property type="entry name" value="DOMAIN PROTEIN, PUTATIVE-RELATED"/>
    <property type="match status" value="1"/>
</dbReference>
<evidence type="ECO:0000313" key="4">
    <source>
        <dbReference type="Proteomes" id="UP001215712"/>
    </source>
</evidence>
<keyword evidence="4" id="KW-1185">Reference proteome</keyword>
<feature type="compositionally biased region" description="Low complexity" evidence="1">
    <location>
        <begin position="433"/>
        <end position="449"/>
    </location>
</feature>
<protein>
    <recommendedName>
        <fullName evidence="2">Heterokaryon incompatibility domain-containing protein</fullName>
    </recommendedName>
</protein>
<organism evidence="3 4">
    <name type="scientific">Penicillium malachiteum</name>
    <dbReference type="NCBI Taxonomy" id="1324776"/>
    <lineage>
        <taxon>Eukaryota</taxon>
        <taxon>Fungi</taxon>
        <taxon>Dikarya</taxon>
        <taxon>Ascomycota</taxon>
        <taxon>Pezizomycotina</taxon>
        <taxon>Eurotiomycetes</taxon>
        <taxon>Eurotiomycetidae</taxon>
        <taxon>Eurotiales</taxon>
        <taxon>Aspergillaceae</taxon>
        <taxon>Penicillium</taxon>
    </lineage>
</organism>
<dbReference type="EMBL" id="JAQJAN010000004">
    <property type="protein sequence ID" value="KAJ5732742.1"/>
    <property type="molecule type" value="Genomic_DNA"/>
</dbReference>
<proteinExistence type="predicted"/>
<name>A0AAD6MY84_9EURO</name>
<feature type="region of interest" description="Disordered" evidence="1">
    <location>
        <begin position="433"/>
        <end position="452"/>
    </location>
</feature>
<feature type="region of interest" description="Disordered" evidence="1">
    <location>
        <begin position="462"/>
        <end position="483"/>
    </location>
</feature>
<dbReference type="Pfam" id="PF06985">
    <property type="entry name" value="HET"/>
    <property type="match status" value="1"/>
</dbReference>
<evidence type="ECO:0000256" key="1">
    <source>
        <dbReference type="SAM" id="MobiDB-lite"/>
    </source>
</evidence>
<dbReference type="InterPro" id="IPR010730">
    <property type="entry name" value="HET"/>
</dbReference>
<evidence type="ECO:0000313" key="3">
    <source>
        <dbReference type="EMBL" id="KAJ5732742.1"/>
    </source>
</evidence>
<reference evidence="3" key="2">
    <citation type="submission" date="2023-01" db="EMBL/GenBank/DDBJ databases">
        <authorList>
            <person name="Petersen C."/>
        </authorList>
    </citation>
    <scope>NUCLEOTIDE SEQUENCE</scope>
    <source>
        <strain evidence="3">IBT 17514</strain>
    </source>
</reference>
<sequence length="649" mass="73647">MHLIYGNAQFTIYAADGKDSSAGLRAVRSVLRTTRPATDPYEALASVSLRNFDGVDLQPLNAECAPGVCLMVSRPLEAVIDNSLWSKRAWTLQERILSRRCLIFAEGRVYWQCRSIGISEDIHTDGSSKELSLDPITSPLRTLQELQGRPLRSYMSYVSMYTGRSLTKQRDALAAFRGISWLLERYMDTTFLFGLPASHFDLVILWGLTEALSPSRPVHKAQPGQQPCTTDKLGNCTCRAEQDFFGREDLATWAWAGWMGFKMEYQSGMLEGCLENYTGIPHLFTLKDQIRKKMIYGEGIPEHPLRVLYQDIESIVLLEDHRDDIPHHQIPPICEPITTISHQTIPLCHHLLAIADHHNIPINQTSEVKTKVSREEENKLTFPGKKRVKTEVPRGKKAETELGVLISSDIYPSPTERPPSFEDEYQSGTEYISARPPRRAAAQSSATRAVQYERRDNARYVSEESPYRDASVQKPAVQASSSDPPLLDGYGRFVPSRIYKNDGTLDAILPDSPFGVIRRNPRQRPMLSNPLSFMPILQFRTWRKELCVMARDIGDNSSAKTVGAGLRWCDIVDAEGDWCGSIVLDESHIDKLNGHICTFIAMSEAKRFTMEECPAWTYYIPKERDESEWDLYYVLLLERNEERVGFGRE</sequence>
<comment type="caution">
    <text evidence="3">The sequence shown here is derived from an EMBL/GenBank/DDBJ whole genome shotgun (WGS) entry which is preliminary data.</text>
</comment>
<evidence type="ECO:0000259" key="2">
    <source>
        <dbReference type="Pfam" id="PF06985"/>
    </source>
</evidence>
<reference evidence="3" key="1">
    <citation type="journal article" date="2023" name="IMA Fungus">
        <title>Comparative genomic study of the Penicillium genus elucidates a diverse pangenome and 15 lateral gene transfer events.</title>
        <authorList>
            <person name="Petersen C."/>
            <person name="Sorensen T."/>
            <person name="Nielsen M.R."/>
            <person name="Sondergaard T.E."/>
            <person name="Sorensen J.L."/>
            <person name="Fitzpatrick D.A."/>
            <person name="Frisvad J.C."/>
            <person name="Nielsen K.L."/>
        </authorList>
    </citation>
    <scope>NUCLEOTIDE SEQUENCE</scope>
    <source>
        <strain evidence="3">IBT 17514</strain>
    </source>
</reference>